<evidence type="ECO:0000313" key="1">
    <source>
        <dbReference type="EMBL" id="MFD0983891.1"/>
    </source>
</evidence>
<evidence type="ECO:0000313" key="2">
    <source>
        <dbReference type="Proteomes" id="UP001597051"/>
    </source>
</evidence>
<reference evidence="2" key="1">
    <citation type="journal article" date="2019" name="Int. J. Syst. Evol. Microbiol.">
        <title>The Global Catalogue of Microorganisms (GCM) 10K type strain sequencing project: providing services to taxonomists for standard genome sequencing and annotation.</title>
        <authorList>
            <consortium name="The Broad Institute Genomics Platform"/>
            <consortium name="The Broad Institute Genome Sequencing Center for Infectious Disease"/>
            <person name="Wu L."/>
            <person name="Ma J."/>
        </authorList>
    </citation>
    <scope>NUCLEOTIDE SEQUENCE [LARGE SCALE GENOMIC DNA]</scope>
    <source>
        <strain evidence="2">CECT 7649</strain>
    </source>
</reference>
<proteinExistence type="predicted"/>
<protein>
    <submittedName>
        <fullName evidence="1">Uncharacterized protein</fullName>
    </submittedName>
</protein>
<sequence length="146" mass="16781">MKSNFKLGEILCERCSLKKPANQRYYYVVIQEETDDKYLVIQTINSNSLYASGTSINPTHPEDDLVVTELKASYLLHQEITVVDSIVNEPVVSNAIGYEGNNRIIMFTPVNDDLIGNVYYEVKSQKKSTVSGYLYCEFYRKEKFIK</sequence>
<dbReference type="Proteomes" id="UP001597051">
    <property type="component" value="Unassembled WGS sequence"/>
</dbReference>
<keyword evidence="2" id="KW-1185">Reference proteome</keyword>
<gene>
    <name evidence="1" type="ORF">ACFQ0S_05310</name>
</gene>
<comment type="caution">
    <text evidence="1">The sequence shown here is derived from an EMBL/GenBank/DDBJ whole genome shotgun (WGS) entry which is preliminary data.</text>
</comment>
<name>A0ABW3J144_9FLAO</name>
<accession>A0ABW3J144</accession>
<organism evidence="1 2">
    <name type="scientific">Flavobacterium myungsuense</name>
    <dbReference type="NCBI Taxonomy" id="651823"/>
    <lineage>
        <taxon>Bacteria</taxon>
        <taxon>Pseudomonadati</taxon>
        <taxon>Bacteroidota</taxon>
        <taxon>Flavobacteriia</taxon>
        <taxon>Flavobacteriales</taxon>
        <taxon>Flavobacteriaceae</taxon>
        <taxon>Flavobacterium</taxon>
    </lineage>
</organism>
<dbReference type="RefSeq" id="WP_379756780.1">
    <property type="nucleotide sequence ID" value="NZ_JBHSYB010000025.1"/>
</dbReference>
<dbReference type="EMBL" id="JBHTIZ010000013">
    <property type="protein sequence ID" value="MFD0983891.1"/>
    <property type="molecule type" value="Genomic_DNA"/>
</dbReference>